<accession>A0A6I6F725</accession>
<dbReference type="EMBL" id="CP034279">
    <property type="protein sequence ID" value="QGV79470.1"/>
    <property type="molecule type" value="Genomic_DNA"/>
</dbReference>
<dbReference type="Pfam" id="PF00932">
    <property type="entry name" value="LTD"/>
    <property type="match status" value="1"/>
</dbReference>
<dbReference type="Gene3D" id="2.60.40.1260">
    <property type="entry name" value="Lamin Tail domain"/>
    <property type="match status" value="1"/>
</dbReference>
<evidence type="ECO:0000313" key="4">
    <source>
        <dbReference type="Proteomes" id="UP000422572"/>
    </source>
</evidence>
<gene>
    <name evidence="3" type="ORF">EIZ62_15370</name>
</gene>
<dbReference type="Proteomes" id="UP000422572">
    <property type="component" value="Chromosome"/>
</dbReference>
<evidence type="ECO:0000256" key="1">
    <source>
        <dbReference type="SAM" id="SignalP"/>
    </source>
</evidence>
<evidence type="ECO:0000259" key="2">
    <source>
        <dbReference type="PROSITE" id="PS51841"/>
    </source>
</evidence>
<keyword evidence="4" id="KW-1185">Reference proteome</keyword>
<dbReference type="InterPro" id="IPR001322">
    <property type="entry name" value="Lamin_tail_dom"/>
</dbReference>
<protein>
    <submittedName>
        <fullName evidence="3">Lamin tail domain-containing protein</fullName>
    </submittedName>
</protein>
<name>A0A6I6F725_9ACTN</name>
<sequence>MKVRFAASAAAVATAVAGSLLTAAPAAQAAGGVSIYRVSYNSPGTDNRSNTSLNAEWVQLYNSSTATISLSNWKLKDRAGWTYTFSGTIGPKRYVTVHTGRGSNTAGHRYWGRAAYVWNNDGDTAYLRKASGTLVDSCAWGSTGSSKYC</sequence>
<dbReference type="AlphaFoldDB" id="A0A6I6F725"/>
<dbReference type="InterPro" id="IPR036415">
    <property type="entry name" value="Lamin_tail_dom_sf"/>
</dbReference>
<dbReference type="KEGG" id="sfic:EIZ62_15370"/>
<proteinExistence type="predicted"/>
<reference evidence="3 4" key="1">
    <citation type="submission" date="2018-12" db="EMBL/GenBank/DDBJ databases">
        <title>Complete genome sequence of Streptomyces ficellus NRRL8067, the producer of ficellomycin, feldamycin and nojirimycin.</title>
        <authorList>
            <person name="Zhang H."/>
            <person name="Yue R."/>
            <person name="Liu Y."/>
            <person name="Li M."/>
            <person name="Mu H."/>
            <person name="Zhang J."/>
        </authorList>
    </citation>
    <scope>NUCLEOTIDE SEQUENCE [LARGE SCALE GENOMIC DNA]</scope>
    <source>
        <strain evidence="3 4">NRRL 8067</strain>
    </source>
</reference>
<keyword evidence="1" id="KW-0732">Signal</keyword>
<feature type="chain" id="PRO_5026153901" evidence="1">
    <location>
        <begin position="30"/>
        <end position="149"/>
    </location>
</feature>
<dbReference type="RefSeq" id="WP_156693215.1">
    <property type="nucleotide sequence ID" value="NZ_CP034279.1"/>
</dbReference>
<feature type="signal peptide" evidence="1">
    <location>
        <begin position="1"/>
        <end position="29"/>
    </location>
</feature>
<organism evidence="3 4">
    <name type="scientific">Streptomyces ficellus</name>
    <dbReference type="NCBI Taxonomy" id="1977088"/>
    <lineage>
        <taxon>Bacteria</taxon>
        <taxon>Bacillati</taxon>
        <taxon>Actinomycetota</taxon>
        <taxon>Actinomycetes</taxon>
        <taxon>Kitasatosporales</taxon>
        <taxon>Streptomycetaceae</taxon>
        <taxon>Streptomyces</taxon>
    </lineage>
</organism>
<feature type="domain" description="LTD" evidence="2">
    <location>
        <begin position="21"/>
        <end position="142"/>
    </location>
</feature>
<dbReference type="OrthoDB" id="3828227at2"/>
<dbReference type="PROSITE" id="PS51841">
    <property type="entry name" value="LTD"/>
    <property type="match status" value="1"/>
</dbReference>
<evidence type="ECO:0000313" key="3">
    <source>
        <dbReference type="EMBL" id="QGV79470.1"/>
    </source>
</evidence>
<dbReference type="SUPFAM" id="SSF74853">
    <property type="entry name" value="Lamin A/C globular tail domain"/>
    <property type="match status" value="1"/>
</dbReference>